<accession>A0AA36DQQ4</accession>
<evidence type="ECO:0000313" key="3">
    <source>
        <dbReference type="EMBL" id="CAJ0591014.1"/>
    </source>
</evidence>
<comment type="caution">
    <text evidence="3">The sequence shown here is derived from an EMBL/GenBank/DDBJ whole genome shotgun (WGS) entry which is preliminary data.</text>
</comment>
<feature type="domain" description="MADF" evidence="2">
    <location>
        <begin position="10"/>
        <end position="47"/>
    </location>
</feature>
<protein>
    <recommendedName>
        <fullName evidence="2">MADF domain-containing protein</fullName>
    </recommendedName>
</protein>
<evidence type="ECO:0000256" key="1">
    <source>
        <dbReference type="SAM" id="MobiDB-lite"/>
    </source>
</evidence>
<dbReference type="AlphaFoldDB" id="A0AA36DQQ4"/>
<evidence type="ECO:0000313" key="4">
    <source>
        <dbReference type="Proteomes" id="UP001176961"/>
    </source>
</evidence>
<organism evidence="3 4">
    <name type="scientific">Cylicocyclus nassatus</name>
    <name type="common">Nematode worm</name>
    <dbReference type="NCBI Taxonomy" id="53992"/>
    <lineage>
        <taxon>Eukaryota</taxon>
        <taxon>Metazoa</taxon>
        <taxon>Ecdysozoa</taxon>
        <taxon>Nematoda</taxon>
        <taxon>Chromadorea</taxon>
        <taxon>Rhabditida</taxon>
        <taxon>Rhabditina</taxon>
        <taxon>Rhabditomorpha</taxon>
        <taxon>Strongyloidea</taxon>
        <taxon>Strongylidae</taxon>
        <taxon>Cylicocyclus</taxon>
    </lineage>
</organism>
<dbReference type="InterPro" id="IPR006578">
    <property type="entry name" value="MADF-dom"/>
</dbReference>
<dbReference type="EMBL" id="CATQJL010000001">
    <property type="protein sequence ID" value="CAJ0591014.1"/>
    <property type="molecule type" value="Genomic_DNA"/>
</dbReference>
<dbReference type="Pfam" id="PF10545">
    <property type="entry name" value="MADF_DNA_bdg"/>
    <property type="match status" value="1"/>
</dbReference>
<keyword evidence="4" id="KW-1185">Reference proteome</keyword>
<dbReference type="Proteomes" id="UP001176961">
    <property type="component" value="Unassembled WGS sequence"/>
</dbReference>
<reference evidence="3" key="1">
    <citation type="submission" date="2023-07" db="EMBL/GenBank/DDBJ databases">
        <authorList>
            <consortium name="CYATHOMIX"/>
        </authorList>
    </citation>
    <scope>NUCLEOTIDE SEQUENCE</scope>
    <source>
        <strain evidence="3">N/A</strain>
    </source>
</reference>
<proteinExistence type="predicted"/>
<evidence type="ECO:0000259" key="2">
    <source>
        <dbReference type="Pfam" id="PF10545"/>
    </source>
</evidence>
<name>A0AA36DQQ4_CYLNA</name>
<gene>
    <name evidence="3" type="ORF">CYNAS_LOCUS2997</name>
</gene>
<feature type="region of interest" description="Disordered" evidence="1">
    <location>
        <begin position="63"/>
        <end position="83"/>
    </location>
</feature>
<sequence length="105" mass="12298">MDSKIDRETLAALVESEPCLWYLGHDHFHRRDKKDEAWEKIVEKARRKGIICDGEVRSSNIEEMGENSDYHQDENEPPPPNWEGTRVIFLKAVALEKPMSRKHLL</sequence>